<evidence type="ECO:0000313" key="1">
    <source>
        <dbReference type="EMBL" id="MBD2253417.1"/>
    </source>
</evidence>
<dbReference type="EMBL" id="JACJQL010000031">
    <property type="protein sequence ID" value="MBD2253417.1"/>
    <property type="molecule type" value="Genomic_DNA"/>
</dbReference>
<sequence length="45" mass="5316">MMSSHNLYQVSMAIAKLESEDSWFKVARSQKQTIQALYQKIILLW</sequence>
<evidence type="ECO:0000313" key="2">
    <source>
        <dbReference type="Proteomes" id="UP000621307"/>
    </source>
</evidence>
<organism evidence="1 2">
    <name type="scientific">Nostoc parmelioides FACHB-3921</name>
    <dbReference type="NCBI Taxonomy" id="2692909"/>
    <lineage>
        <taxon>Bacteria</taxon>
        <taxon>Bacillati</taxon>
        <taxon>Cyanobacteriota</taxon>
        <taxon>Cyanophyceae</taxon>
        <taxon>Nostocales</taxon>
        <taxon>Nostocaceae</taxon>
        <taxon>Nostoc</taxon>
    </lineage>
</organism>
<dbReference type="RefSeq" id="WP_190568948.1">
    <property type="nucleotide sequence ID" value="NZ_JACJQL010000031.1"/>
</dbReference>
<proteinExistence type="predicted"/>
<keyword evidence="2" id="KW-1185">Reference proteome</keyword>
<comment type="caution">
    <text evidence="1">The sequence shown here is derived from an EMBL/GenBank/DDBJ whole genome shotgun (WGS) entry which is preliminary data.</text>
</comment>
<protein>
    <submittedName>
        <fullName evidence="1">Uncharacterized protein</fullName>
    </submittedName>
</protein>
<accession>A0ABR8BJU7</accession>
<reference evidence="1 2" key="1">
    <citation type="journal article" date="2020" name="ISME J.">
        <title>Comparative genomics reveals insights into cyanobacterial evolution and habitat adaptation.</title>
        <authorList>
            <person name="Chen M.Y."/>
            <person name="Teng W.K."/>
            <person name="Zhao L."/>
            <person name="Hu C.X."/>
            <person name="Zhou Y.K."/>
            <person name="Han B.P."/>
            <person name="Song L.R."/>
            <person name="Shu W.S."/>
        </authorList>
    </citation>
    <scope>NUCLEOTIDE SEQUENCE [LARGE SCALE GENOMIC DNA]</scope>
    <source>
        <strain evidence="1 2">FACHB-3921</strain>
    </source>
</reference>
<dbReference type="Proteomes" id="UP000621307">
    <property type="component" value="Unassembled WGS sequence"/>
</dbReference>
<name>A0ABR8BJU7_9NOSO</name>
<gene>
    <name evidence="1" type="ORF">H6G14_19245</name>
</gene>